<dbReference type="Gene3D" id="3.40.50.1820">
    <property type="entry name" value="alpha/beta hydrolase"/>
    <property type="match status" value="1"/>
</dbReference>
<dbReference type="InterPro" id="IPR029058">
    <property type="entry name" value="AB_hydrolase_fold"/>
</dbReference>
<keyword evidence="3" id="KW-0031">Aminopeptidase</keyword>
<dbReference type="GO" id="GO:0004252">
    <property type="term" value="F:serine-type endopeptidase activity"/>
    <property type="evidence" value="ECO:0007669"/>
    <property type="project" value="TreeGrafter"/>
</dbReference>
<dbReference type="PANTHER" id="PTHR42776">
    <property type="entry name" value="SERINE PEPTIDASE S9 FAMILY MEMBER"/>
    <property type="match status" value="1"/>
</dbReference>
<keyword evidence="1" id="KW-0378">Hydrolase</keyword>
<dbReference type="InterPro" id="IPR001375">
    <property type="entry name" value="Peptidase_S9_cat"/>
</dbReference>
<evidence type="ECO:0000256" key="1">
    <source>
        <dbReference type="ARBA" id="ARBA00022801"/>
    </source>
</evidence>
<dbReference type="EMBL" id="FNUC01000003">
    <property type="protein sequence ID" value="SEE74146.1"/>
    <property type="molecule type" value="Genomic_DNA"/>
</dbReference>
<dbReference type="InterPro" id="IPR011042">
    <property type="entry name" value="6-blade_b-propeller_TolB-like"/>
</dbReference>
<evidence type="ECO:0000313" key="4">
    <source>
        <dbReference type="Proteomes" id="UP000181980"/>
    </source>
</evidence>
<dbReference type="Proteomes" id="UP000181980">
    <property type="component" value="Unassembled WGS sequence"/>
</dbReference>
<accession>A0A1H5LAP2</accession>
<keyword evidence="4" id="KW-1185">Reference proteome</keyword>
<sequence>MTAPAPIDVEELFADPEFSGASISPDGTRLAYLAPWSGRTNVWVRGIDQEHADAVCVTHDDRRGIRRYFWTDDPRWLLYLQDTDGNEDWHLHRVDLGAPGEPAVDLTPMASGSRVMHVEPFRAVPGSVLVSMNRRPLDVDVFRIDVATGATALHRENPDRQGGFVFGPGGEVVAQSQAADGTFEYHAVDAATGQRRLFHRQGGPEHPLGVHPARITPDGAGLLVGSYQDSDDLRLVRVDIATGDETVVAALDGHSLCIAEAVSPAAAPTLFTSRRTGEVLAARFVGDRPVIHVVDPGFAEVYAALSRLSDGVLAGLSSDESERWWVATFAHDREPGLTHLYDHGTGESRLLFRPYPRLDPAELAPMTPVAFAARDGLPLHGFLTLPVGVEPEALPLVLFLHGGPWFHDVWGYHPTAQFLAGRGYAVLQVNFRGSSGYGRRHTTAAIKEFAGAMHDDVIDAADWAVKQGYADPARIGIFGGSYGGYSALVGVTVTPDYFAAAVDYCGISSLPNFMRTLPEFLHPQMVNNFLLYCGDPADPEQEADLLARSPITMVDRIRTPLLVVQGANDVRVVKAESDAIVEALRARGVAVEYLVADDEGHGFQNPENVMTMFRTVERHFAEHLGGRGEDQP</sequence>
<evidence type="ECO:0000313" key="3">
    <source>
        <dbReference type="EMBL" id="SEE74146.1"/>
    </source>
</evidence>
<dbReference type="SUPFAM" id="SSF53474">
    <property type="entry name" value="alpha/beta-Hydrolases"/>
    <property type="match status" value="1"/>
</dbReference>
<dbReference type="PANTHER" id="PTHR42776:SF27">
    <property type="entry name" value="DIPEPTIDYL PEPTIDASE FAMILY MEMBER 6"/>
    <property type="match status" value="1"/>
</dbReference>
<keyword evidence="3" id="KW-0645">Protease</keyword>
<protein>
    <submittedName>
        <fullName evidence="3">Dipeptidyl aminopeptidase/acylaminoacyl peptidase</fullName>
    </submittedName>
</protein>
<organism evidence="3 4">
    <name type="scientific">Jiangella alba</name>
    <dbReference type="NCBI Taxonomy" id="561176"/>
    <lineage>
        <taxon>Bacteria</taxon>
        <taxon>Bacillati</taxon>
        <taxon>Actinomycetota</taxon>
        <taxon>Actinomycetes</taxon>
        <taxon>Jiangellales</taxon>
        <taxon>Jiangellaceae</taxon>
        <taxon>Jiangella</taxon>
    </lineage>
</organism>
<dbReference type="AlphaFoldDB" id="A0A1H5LAP2"/>
<gene>
    <name evidence="3" type="ORF">SAMN04488561_2503</name>
</gene>
<proteinExistence type="predicted"/>
<feature type="domain" description="Peptidase S9 prolyl oligopeptidase catalytic" evidence="2">
    <location>
        <begin position="413"/>
        <end position="626"/>
    </location>
</feature>
<dbReference type="SUPFAM" id="SSF82171">
    <property type="entry name" value="DPP6 N-terminal domain-like"/>
    <property type="match status" value="1"/>
</dbReference>
<dbReference type="STRING" id="561176.SAMN04488561_2503"/>
<dbReference type="OrthoDB" id="262125at2"/>
<dbReference type="Gene3D" id="2.120.10.30">
    <property type="entry name" value="TolB, C-terminal domain"/>
    <property type="match status" value="2"/>
</dbReference>
<name>A0A1H5LAP2_9ACTN</name>
<evidence type="ECO:0000259" key="2">
    <source>
        <dbReference type="Pfam" id="PF00326"/>
    </source>
</evidence>
<dbReference type="RefSeq" id="WP_069115082.1">
    <property type="nucleotide sequence ID" value="NZ_FNUC01000003.1"/>
</dbReference>
<dbReference type="GO" id="GO:0004177">
    <property type="term" value="F:aminopeptidase activity"/>
    <property type="evidence" value="ECO:0007669"/>
    <property type="project" value="UniProtKB-KW"/>
</dbReference>
<dbReference type="Pfam" id="PF00326">
    <property type="entry name" value="Peptidase_S9"/>
    <property type="match status" value="1"/>
</dbReference>
<dbReference type="GO" id="GO:0006508">
    <property type="term" value="P:proteolysis"/>
    <property type="evidence" value="ECO:0007669"/>
    <property type="project" value="InterPro"/>
</dbReference>
<reference evidence="4" key="1">
    <citation type="submission" date="2016-10" db="EMBL/GenBank/DDBJ databases">
        <authorList>
            <person name="Varghese N."/>
            <person name="Submissions S."/>
        </authorList>
    </citation>
    <scope>NUCLEOTIDE SEQUENCE [LARGE SCALE GENOMIC DNA]</scope>
    <source>
        <strain evidence="4">DSM 45237</strain>
    </source>
</reference>